<dbReference type="Proteomes" id="UP000054279">
    <property type="component" value="Unassembled WGS sequence"/>
</dbReference>
<name>A0A0C9UWU6_SPHS4</name>
<evidence type="ECO:0000313" key="2">
    <source>
        <dbReference type="EMBL" id="KIJ48113.1"/>
    </source>
</evidence>
<sequence length="142" mass="15628">MHSNATSYRGSVCTKLIGAAAITYGIPQPLITIGQNMISELLKDGNLVRKKVYFNDTGFIWRSAADSNIQCFADPLDFEAHVRSQAHSRDIGSFGFNPSAHPALGARFEDTLDLTPLFTVALACTLAHYALKNLIRNEKQQE</sequence>
<protein>
    <recommendedName>
        <fullName evidence="1">DUF6532 domain-containing protein</fullName>
    </recommendedName>
</protein>
<dbReference type="EMBL" id="KN837099">
    <property type="protein sequence ID" value="KIJ48113.1"/>
    <property type="molecule type" value="Genomic_DNA"/>
</dbReference>
<evidence type="ECO:0000259" key="1">
    <source>
        <dbReference type="Pfam" id="PF20149"/>
    </source>
</evidence>
<organism evidence="2 3">
    <name type="scientific">Sphaerobolus stellatus (strain SS14)</name>
    <dbReference type="NCBI Taxonomy" id="990650"/>
    <lineage>
        <taxon>Eukaryota</taxon>
        <taxon>Fungi</taxon>
        <taxon>Dikarya</taxon>
        <taxon>Basidiomycota</taxon>
        <taxon>Agaricomycotina</taxon>
        <taxon>Agaricomycetes</taxon>
        <taxon>Phallomycetidae</taxon>
        <taxon>Geastrales</taxon>
        <taxon>Sphaerobolaceae</taxon>
        <taxon>Sphaerobolus</taxon>
    </lineage>
</organism>
<reference evidence="2 3" key="1">
    <citation type="submission" date="2014-06" db="EMBL/GenBank/DDBJ databases">
        <title>Evolutionary Origins and Diversification of the Mycorrhizal Mutualists.</title>
        <authorList>
            <consortium name="DOE Joint Genome Institute"/>
            <consortium name="Mycorrhizal Genomics Consortium"/>
            <person name="Kohler A."/>
            <person name="Kuo A."/>
            <person name="Nagy L.G."/>
            <person name="Floudas D."/>
            <person name="Copeland A."/>
            <person name="Barry K.W."/>
            <person name="Cichocki N."/>
            <person name="Veneault-Fourrey C."/>
            <person name="LaButti K."/>
            <person name="Lindquist E.A."/>
            <person name="Lipzen A."/>
            <person name="Lundell T."/>
            <person name="Morin E."/>
            <person name="Murat C."/>
            <person name="Riley R."/>
            <person name="Ohm R."/>
            <person name="Sun H."/>
            <person name="Tunlid A."/>
            <person name="Henrissat B."/>
            <person name="Grigoriev I.V."/>
            <person name="Hibbett D.S."/>
            <person name="Martin F."/>
        </authorList>
    </citation>
    <scope>NUCLEOTIDE SEQUENCE [LARGE SCALE GENOMIC DNA]</scope>
    <source>
        <strain evidence="2 3">SS14</strain>
    </source>
</reference>
<dbReference type="AlphaFoldDB" id="A0A0C9UWU6"/>
<evidence type="ECO:0000313" key="3">
    <source>
        <dbReference type="Proteomes" id="UP000054279"/>
    </source>
</evidence>
<accession>A0A0C9UWU6</accession>
<feature type="domain" description="DUF6532" evidence="1">
    <location>
        <begin position="4"/>
        <end position="134"/>
    </location>
</feature>
<gene>
    <name evidence="2" type="ORF">M422DRAFT_248294</name>
</gene>
<keyword evidence="3" id="KW-1185">Reference proteome</keyword>
<dbReference type="InterPro" id="IPR045341">
    <property type="entry name" value="DUF6532"/>
</dbReference>
<dbReference type="Pfam" id="PF20149">
    <property type="entry name" value="DUF6532"/>
    <property type="match status" value="1"/>
</dbReference>
<dbReference type="HOGENOM" id="CLU_1817035_0_0_1"/>
<proteinExistence type="predicted"/>